<keyword evidence="4 6" id="KW-1133">Transmembrane helix</keyword>
<comment type="similarity">
    <text evidence="2 6">Belongs to the GDT1 family.</text>
</comment>
<evidence type="ECO:0000313" key="8">
    <source>
        <dbReference type="EMBL" id="RWS11091.1"/>
    </source>
</evidence>
<evidence type="ECO:0000256" key="5">
    <source>
        <dbReference type="ARBA" id="ARBA00023136"/>
    </source>
</evidence>
<evidence type="ECO:0000313" key="10">
    <source>
        <dbReference type="EMBL" id="RWS11146.1"/>
    </source>
</evidence>
<comment type="caution">
    <text evidence="6">Lacks conserved residue(s) required for the propagation of feature annotation.</text>
</comment>
<dbReference type="EMBL" id="NCKU01001826">
    <property type="protein sequence ID" value="RWS11146.1"/>
    <property type="molecule type" value="Genomic_DNA"/>
</dbReference>
<dbReference type="EMBL" id="NCKU01001829">
    <property type="protein sequence ID" value="RWS11140.1"/>
    <property type="molecule type" value="Genomic_DNA"/>
</dbReference>
<dbReference type="InterPro" id="IPR001727">
    <property type="entry name" value="GDT1-like"/>
</dbReference>
<evidence type="ECO:0000313" key="7">
    <source>
        <dbReference type="EMBL" id="RWS06876.1"/>
    </source>
</evidence>
<evidence type="ECO:0000256" key="3">
    <source>
        <dbReference type="ARBA" id="ARBA00022692"/>
    </source>
</evidence>
<dbReference type="GO" id="GO:0032472">
    <property type="term" value="P:Golgi calcium ion transport"/>
    <property type="evidence" value="ECO:0007669"/>
    <property type="project" value="TreeGrafter"/>
</dbReference>
<keyword evidence="3 6" id="KW-0812">Transmembrane</keyword>
<dbReference type="GO" id="GO:0005384">
    <property type="term" value="F:manganese ion transmembrane transporter activity"/>
    <property type="evidence" value="ECO:0007669"/>
    <property type="project" value="TreeGrafter"/>
</dbReference>
<protein>
    <recommendedName>
        <fullName evidence="6">GDT1 family protein</fullName>
    </recommendedName>
</protein>
<dbReference type="AlphaFoldDB" id="A0A3S3PZN8"/>
<dbReference type="EMBL" id="NCKU01003823">
    <property type="protein sequence ID" value="RWS06876.1"/>
    <property type="molecule type" value="Genomic_DNA"/>
</dbReference>
<reference evidence="9" key="2">
    <citation type="submission" date="2018-11" db="EMBL/GenBank/DDBJ databases">
        <title>Trombidioid mite genomics.</title>
        <authorList>
            <person name="Dong X."/>
        </authorList>
    </citation>
    <scope>NUCLEOTIDE SEQUENCE</scope>
    <source>
        <strain evidence="9">UoL-WK</strain>
    </source>
</reference>
<accession>A0A3S3PZN8</accession>
<name>A0A3S3PZN8_9ACAR</name>
<dbReference type="Proteomes" id="UP000285301">
    <property type="component" value="Unassembled WGS sequence"/>
</dbReference>
<comment type="subcellular location">
    <subcellularLocation>
        <location evidence="1 6">Membrane</location>
        <topology evidence="1 6">Multi-pass membrane protein</topology>
    </subcellularLocation>
</comment>
<dbReference type="PANTHER" id="PTHR12608">
    <property type="entry name" value="TRANSMEMBRANE PROTEIN HTP-1 RELATED"/>
    <property type="match status" value="1"/>
</dbReference>
<dbReference type="GO" id="GO:0005794">
    <property type="term" value="C:Golgi apparatus"/>
    <property type="evidence" value="ECO:0007669"/>
    <property type="project" value="TreeGrafter"/>
</dbReference>
<evidence type="ECO:0000313" key="11">
    <source>
        <dbReference type="Proteomes" id="UP000285301"/>
    </source>
</evidence>
<evidence type="ECO:0000313" key="9">
    <source>
        <dbReference type="EMBL" id="RWS11140.1"/>
    </source>
</evidence>
<dbReference type="GO" id="GO:0016020">
    <property type="term" value="C:membrane"/>
    <property type="evidence" value="ECO:0007669"/>
    <property type="project" value="UniProtKB-SubCell"/>
</dbReference>
<keyword evidence="11" id="KW-1185">Reference proteome</keyword>
<proteinExistence type="inferred from homology"/>
<dbReference type="GO" id="GO:0032468">
    <property type="term" value="P:Golgi calcium ion homeostasis"/>
    <property type="evidence" value="ECO:0007669"/>
    <property type="project" value="TreeGrafter"/>
</dbReference>
<organism evidence="9 11">
    <name type="scientific">Dinothrombium tinctorium</name>
    <dbReference type="NCBI Taxonomy" id="1965070"/>
    <lineage>
        <taxon>Eukaryota</taxon>
        <taxon>Metazoa</taxon>
        <taxon>Ecdysozoa</taxon>
        <taxon>Arthropoda</taxon>
        <taxon>Chelicerata</taxon>
        <taxon>Arachnida</taxon>
        <taxon>Acari</taxon>
        <taxon>Acariformes</taxon>
        <taxon>Trombidiformes</taxon>
        <taxon>Prostigmata</taxon>
        <taxon>Anystina</taxon>
        <taxon>Parasitengona</taxon>
        <taxon>Trombidioidea</taxon>
        <taxon>Trombidiidae</taxon>
        <taxon>Dinothrombium</taxon>
    </lineage>
</organism>
<dbReference type="PANTHER" id="PTHR12608:SF1">
    <property type="entry name" value="TRANSMEMBRANE PROTEIN 165"/>
    <property type="match status" value="1"/>
</dbReference>
<sequence>MAFCVILASELGDKTFILTTIMAMRYSRQSIFCGAISGAVLMIGLSGEIYST</sequence>
<dbReference type="OrthoDB" id="442680at2759"/>
<evidence type="ECO:0000256" key="1">
    <source>
        <dbReference type="ARBA" id="ARBA00004141"/>
    </source>
</evidence>
<reference evidence="9 11" key="1">
    <citation type="journal article" date="2018" name="Gigascience">
        <title>Genomes of trombidid mites reveal novel predicted allergens and laterally-transferred genes associated with secondary metabolism.</title>
        <authorList>
            <person name="Dong X."/>
            <person name="Chaisiri K."/>
            <person name="Xia D."/>
            <person name="Armstrong S.D."/>
            <person name="Fang Y."/>
            <person name="Donnelly M.J."/>
            <person name="Kadowaki T."/>
            <person name="McGarry J.W."/>
            <person name="Darby A.C."/>
            <person name="Makepeace B.L."/>
        </authorList>
    </citation>
    <scope>NUCLEOTIDE SEQUENCE [LARGE SCALE GENOMIC DNA]</scope>
    <source>
        <strain evidence="9">UoL-WK</strain>
    </source>
</reference>
<evidence type="ECO:0000256" key="4">
    <source>
        <dbReference type="ARBA" id="ARBA00022989"/>
    </source>
</evidence>
<dbReference type="EMBL" id="NCKU01001842">
    <property type="protein sequence ID" value="RWS11091.1"/>
    <property type="molecule type" value="Genomic_DNA"/>
</dbReference>
<dbReference type="Pfam" id="PF01169">
    <property type="entry name" value="GDT1"/>
    <property type="match status" value="1"/>
</dbReference>
<evidence type="ECO:0000256" key="6">
    <source>
        <dbReference type="RuleBase" id="RU365102"/>
    </source>
</evidence>
<gene>
    <name evidence="9" type="ORF">B4U79_00491</name>
    <name evidence="10" type="ORF">B4U79_03778</name>
    <name evidence="8" type="ORF">B4U79_08984</name>
    <name evidence="7" type="ORF">B4U79_15520</name>
</gene>
<evidence type="ECO:0000256" key="2">
    <source>
        <dbReference type="ARBA" id="ARBA00009190"/>
    </source>
</evidence>
<feature type="transmembrane region" description="Helical" evidence="6">
    <location>
        <begin position="31"/>
        <end position="50"/>
    </location>
</feature>
<comment type="caution">
    <text evidence="9">The sequence shown here is derived from an EMBL/GenBank/DDBJ whole genome shotgun (WGS) entry which is preliminary data.</text>
</comment>
<dbReference type="GO" id="GO:0015085">
    <property type="term" value="F:calcium ion transmembrane transporter activity"/>
    <property type="evidence" value="ECO:0007669"/>
    <property type="project" value="TreeGrafter"/>
</dbReference>
<keyword evidence="5 6" id="KW-0472">Membrane</keyword>